<evidence type="ECO:0000313" key="2">
    <source>
        <dbReference type="Proteomes" id="UP000235145"/>
    </source>
</evidence>
<proteinExistence type="predicted"/>
<dbReference type="InterPro" id="IPR006912">
    <property type="entry name" value="Harbinger_derived_prot"/>
</dbReference>
<dbReference type="AlphaFoldDB" id="A0A9R1V384"/>
<name>A0A9R1V384_LACSA</name>
<dbReference type="Pfam" id="PF04827">
    <property type="entry name" value="Plant_tran"/>
    <property type="match status" value="1"/>
</dbReference>
<comment type="caution">
    <text evidence="1">The sequence shown here is derived from an EMBL/GenBank/DDBJ whole genome shotgun (WGS) entry which is preliminary data.</text>
</comment>
<organism evidence="1 2">
    <name type="scientific">Lactuca sativa</name>
    <name type="common">Garden lettuce</name>
    <dbReference type="NCBI Taxonomy" id="4236"/>
    <lineage>
        <taxon>Eukaryota</taxon>
        <taxon>Viridiplantae</taxon>
        <taxon>Streptophyta</taxon>
        <taxon>Embryophyta</taxon>
        <taxon>Tracheophyta</taxon>
        <taxon>Spermatophyta</taxon>
        <taxon>Magnoliopsida</taxon>
        <taxon>eudicotyledons</taxon>
        <taxon>Gunneridae</taxon>
        <taxon>Pentapetalae</taxon>
        <taxon>asterids</taxon>
        <taxon>campanulids</taxon>
        <taxon>Asterales</taxon>
        <taxon>Asteraceae</taxon>
        <taxon>Cichorioideae</taxon>
        <taxon>Cichorieae</taxon>
        <taxon>Lactucinae</taxon>
        <taxon>Lactuca</taxon>
    </lineage>
</organism>
<evidence type="ECO:0000313" key="1">
    <source>
        <dbReference type="EMBL" id="KAJ0197712.1"/>
    </source>
</evidence>
<dbReference type="Proteomes" id="UP000235145">
    <property type="component" value="Unassembled WGS sequence"/>
</dbReference>
<protein>
    <submittedName>
        <fullName evidence="1">Uncharacterized protein</fullName>
    </submittedName>
</protein>
<accession>A0A9R1V384</accession>
<dbReference type="PANTHER" id="PTHR47150">
    <property type="entry name" value="OS12G0169200 PROTEIN"/>
    <property type="match status" value="1"/>
</dbReference>
<reference evidence="1 2" key="1">
    <citation type="journal article" date="2017" name="Nat. Commun.">
        <title>Genome assembly with in vitro proximity ligation data and whole-genome triplication in lettuce.</title>
        <authorList>
            <person name="Reyes-Chin-Wo S."/>
            <person name="Wang Z."/>
            <person name="Yang X."/>
            <person name="Kozik A."/>
            <person name="Arikit S."/>
            <person name="Song C."/>
            <person name="Xia L."/>
            <person name="Froenicke L."/>
            <person name="Lavelle D.O."/>
            <person name="Truco M.J."/>
            <person name="Xia R."/>
            <person name="Zhu S."/>
            <person name="Xu C."/>
            <person name="Xu H."/>
            <person name="Xu X."/>
            <person name="Cox K."/>
            <person name="Korf I."/>
            <person name="Meyers B.C."/>
            <person name="Michelmore R.W."/>
        </authorList>
    </citation>
    <scope>NUCLEOTIDE SEQUENCE [LARGE SCALE GENOMIC DNA]</scope>
    <source>
        <strain evidence="2">cv. Salinas</strain>
        <tissue evidence="1">Seedlings</tissue>
    </source>
</reference>
<dbReference type="PANTHER" id="PTHR47150:SF6">
    <property type="entry name" value="OS01G0872900 PROTEIN"/>
    <property type="match status" value="1"/>
</dbReference>
<dbReference type="EMBL" id="NBSK02000007">
    <property type="protein sequence ID" value="KAJ0197712.1"/>
    <property type="molecule type" value="Genomic_DNA"/>
</dbReference>
<sequence>MNLNQGSYNVYREAYKKRIAMLMKHVENEAHKLYKTSGSKFNDTIVFNEIMMEHDHVLNTKWVMKKVVVSQRDQGLLKKGIIVSNPTWKKKEKCKSPNEVVPEHHALRISRDNVSLSYLLSESRVVQHNRQLDVIMSELLIGMSNMSLRDHPRARRRYCDQECEQGGTRLMNDYFVDNPILRKIPFHAFVKSTIEVPINMIWHKYSMVENNVDFQTKIVLEGVASYDLWIWNAFFGTTDRAPTLSYTVNAQQNNMIYYLIDARCP</sequence>
<keyword evidence="2" id="KW-1185">Reference proteome</keyword>
<gene>
    <name evidence="1" type="ORF">LSAT_V11C700362070</name>
</gene>